<dbReference type="AlphaFoldDB" id="A0A1M6PCH1"/>
<keyword evidence="4" id="KW-1185">Reference proteome</keyword>
<gene>
    <name evidence="3" type="ORF">SAMN02745248_01679</name>
</gene>
<dbReference type="GO" id="GO:0003677">
    <property type="term" value="F:DNA binding"/>
    <property type="evidence" value="ECO:0007669"/>
    <property type="project" value="UniProtKB-KW"/>
</dbReference>
<reference evidence="3 4" key="1">
    <citation type="submission" date="2016-11" db="EMBL/GenBank/DDBJ databases">
        <authorList>
            <person name="Jaros S."/>
            <person name="Januszkiewicz K."/>
            <person name="Wedrychowicz H."/>
        </authorList>
    </citation>
    <scope>NUCLEOTIDE SEQUENCE [LARGE SCALE GENOMIC DNA]</scope>
    <source>
        <strain evidence="3 4">DSM 3090</strain>
    </source>
</reference>
<proteinExistence type="predicted"/>
<accession>A0A1M6PCH1</accession>
<name>A0A1M6PCH1_9CLOT</name>
<dbReference type="OrthoDB" id="1551477at2"/>
<evidence type="ECO:0000313" key="3">
    <source>
        <dbReference type="EMBL" id="SHK05560.1"/>
    </source>
</evidence>
<dbReference type="STRING" id="1121331.SAMN02745248_01679"/>
<feature type="non-terminal residue" evidence="3">
    <location>
        <position position="1"/>
    </location>
</feature>
<organism evidence="3 4">
    <name type="scientific">Hathewaya proteolytica DSM 3090</name>
    <dbReference type="NCBI Taxonomy" id="1121331"/>
    <lineage>
        <taxon>Bacteria</taxon>
        <taxon>Bacillati</taxon>
        <taxon>Bacillota</taxon>
        <taxon>Clostridia</taxon>
        <taxon>Eubacteriales</taxon>
        <taxon>Clostridiaceae</taxon>
        <taxon>Hathewaya</taxon>
    </lineage>
</organism>
<dbReference type="RefSeq" id="WP_143146990.1">
    <property type="nucleotide sequence ID" value="NZ_FRAD01000012.1"/>
</dbReference>
<sequence length="75" mass="8681">LEYKAEWYGRTVHKINTFYPSSQLCSVCGYQNAEVKDLNIRKWVCPKCHSIHDRDANASKNILKQGLKELKIEVA</sequence>
<feature type="domain" description="Cas12f1-like TNB" evidence="2">
    <location>
        <begin position="1"/>
        <end position="62"/>
    </location>
</feature>
<protein>
    <submittedName>
        <fullName evidence="3">Putative transposase DNA-binding domain-containing protein</fullName>
    </submittedName>
</protein>
<dbReference type="InterPro" id="IPR010095">
    <property type="entry name" value="Cas12f1-like_TNB"/>
</dbReference>
<dbReference type="Pfam" id="PF07282">
    <property type="entry name" value="Cas12f1-like_TNB"/>
    <property type="match status" value="1"/>
</dbReference>
<evidence type="ECO:0000259" key="2">
    <source>
        <dbReference type="Pfam" id="PF07282"/>
    </source>
</evidence>
<evidence type="ECO:0000313" key="4">
    <source>
        <dbReference type="Proteomes" id="UP000183952"/>
    </source>
</evidence>
<dbReference type="Proteomes" id="UP000183952">
    <property type="component" value="Unassembled WGS sequence"/>
</dbReference>
<evidence type="ECO:0000256" key="1">
    <source>
        <dbReference type="ARBA" id="ARBA00023125"/>
    </source>
</evidence>
<dbReference type="EMBL" id="FRAD01000012">
    <property type="protein sequence ID" value="SHK05560.1"/>
    <property type="molecule type" value="Genomic_DNA"/>
</dbReference>
<keyword evidence="1 3" id="KW-0238">DNA-binding</keyword>